<name>A0A4R6EML4_SCAGO</name>
<proteinExistence type="predicted"/>
<dbReference type="Proteomes" id="UP000295530">
    <property type="component" value="Unassembled WGS sequence"/>
</dbReference>
<gene>
    <name evidence="1" type="ORF">EC847_10222</name>
</gene>
<organism evidence="1 2">
    <name type="scientific">Scandinavium goeteborgense</name>
    <dbReference type="NCBI Taxonomy" id="1851514"/>
    <lineage>
        <taxon>Bacteria</taxon>
        <taxon>Pseudomonadati</taxon>
        <taxon>Pseudomonadota</taxon>
        <taxon>Gammaproteobacteria</taxon>
        <taxon>Enterobacterales</taxon>
        <taxon>Enterobacteriaceae</taxon>
        <taxon>Scandinavium</taxon>
    </lineage>
</organism>
<dbReference type="RefSeq" id="WP_125354289.1">
    <property type="nucleotide sequence ID" value="NZ_CP054058.1"/>
</dbReference>
<comment type="caution">
    <text evidence="1">The sequence shown here is derived from an EMBL/GenBank/DDBJ whole genome shotgun (WGS) entry which is preliminary data.</text>
</comment>
<evidence type="ECO:0000313" key="1">
    <source>
        <dbReference type="EMBL" id="TDN60450.1"/>
    </source>
</evidence>
<reference evidence="1 2" key="1">
    <citation type="submission" date="2019-03" db="EMBL/GenBank/DDBJ databases">
        <title>Genomic analyses of the natural microbiome of Caenorhabditis elegans.</title>
        <authorList>
            <person name="Samuel B."/>
        </authorList>
    </citation>
    <scope>NUCLEOTIDE SEQUENCE [LARGE SCALE GENOMIC DNA]</scope>
    <source>
        <strain evidence="1 2">BIGb0156</strain>
    </source>
</reference>
<evidence type="ECO:0008006" key="3">
    <source>
        <dbReference type="Google" id="ProtNLM"/>
    </source>
</evidence>
<dbReference type="EMBL" id="SNVX01000002">
    <property type="protein sequence ID" value="TDN60450.1"/>
    <property type="molecule type" value="Genomic_DNA"/>
</dbReference>
<accession>A0A4R6EML4</accession>
<dbReference type="AlphaFoldDB" id="A0A4R6EML4"/>
<sequence>MPVNETIDPTSGTRIGPGGIRQLTIGEIALAKTLYGYSIKYSRVWVHRESYLPFNLQPITVAMSPDGEMWFREETYSPDFSLEHNPKKKHIFMHEMMHVWQNQKGMFVRTRGLFSRFADYSYSLDKADLLHYGLEQQASIVSDYWLLLQHGFNDNSLYEYRDYTPEQSIHLLIQKYKSVLKGFPG</sequence>
<dbReference type="OrthoDB" id="8686772at2"/>
<keyword evidence="2" id="KW-1185">Reference proteome</keyword>
<evidence type="ECO:0000313" key="2">
    <source>
        <dbReference type="Proteomes" id="UP000295530"/>
    </source>
</evidence>
<protein>
    <recommendedName>
        <fullName evidence="3">Type IV secretion protein Rhs</fullName>
    </recommendedName>
</protein>